<feature type="non-terminal residue" evidence="2">
    <location>
        <position position="1"/>
    </location>
</feature>
<organism evidence="2">
    <name type="scientific">Methylophaga aminisulfidivorans</name>
    <dbReference type="NCBI Taxonomy" id="230105"/>
    <lineage>
        <taxon>Bacteria</taxon>
        <taxon>Pseudomonadati</taxon>
        <taxon>Pseudomonadota</taxon>
        <taxon>Gammaproteobacteria</taxon>
        <taxon>Thiotrichales</taxon>
        <taxon>Piscirickettsiaceae</taxon>
        <taxon>Methylophaga</taxon>
    </lineage>
</organism>
<proteinExistence type="predicted"/>
<accession>A0A7C1W9F5</accession>
<dbReference type="InterPro" id="IPR015795">
    <property type="entry name" value="Pyrv_Knase_C"/>
</dbReference>
<dbReference type="InterPro" id="IPR036918">
    <property type="entry name" value="Pyrv_Knase_C_sf"/>
</dbReference>
<dbReference type="Gene3D" id="3.40.1380.20">
    <property type="entry name" value="Pyruvate kinase, C-terminal domain"/>
    <property type="match status" value="1"/>
</dbReference>
<protein>
    <submittedName>
        <fullName evidence="2">Pyruvate kinase</fullName>
        <ecNumber evidence="2">2.7.1.40</ecNumber>
    </submittedName>
</protein>
<evidence type="ECO:0000313" key="2">
    <source>
        <dbReference type="EMBL" id="HEC75538.1"/>
    </source>
</evidence>
<dbReference type="Proteomes" id="UP000886384">
    <property type="component" value="Unassembled WGS sequence"/>
</dbReference>
<dbReference type="GO" id="GO:0004743">
    <property type="term" value="F:pyruvate kinase activity"/>
    <property type="evidence" value="ECO:0007669"/>
    <property type="project" value="UniProtKB-EC"/>
</dbReference>
<gene>
    <name evidence="2" type="ORF">ENI26_14410</name>
</gene>
<evidence type="ECO:0000259" key="1">
    <source>
        <dbReference type="Pfam" id="PF02887"/>
    </source>
</evidence>
<dbReference type="AlphaFoldDB" id="A0A7C1W9F5"/>
<dbReference type="EMBL" id="DRHY01000341">
    <property type="protein sequence ID" value="HEC75538.1"/>
    <property type="molecule type" value="Genomic_DNA"/>
</dbReference>
<dbReference type="SUPFAM" id="SSF52935">
    <property type="entry name" value="PK C-terminal domain-like"/>
    <property type="match status" value="1"/>
</dbReference>
<reference evidence="2" key="1">
    <citation type="journal article" date="2020" name="mSystems">
        <title>Genome- and Community-Level Interaction Insights into Carbon Utilization and Element Cycling Functions of Hydrothermarchaeota in Hydrothermal Sediment.</title>
        <authorList>
            <person name="Zhou Z."/>
            <person name="Liu Y."/>
            <person name="Xu W."/>
            <person name="Pan J."/>
            <person name="Luo Z.H."/>
            <person name="Li M."/>
        </authorList>
    </citation>
    <scope>NUCLEOTIDE SEQUENCE [LARGE SCALE GENOMIC DNA]</scope>
    <source>
        <strain evidence="2">HyVt-380</strain>
    </source>
</reference>
<feature type="domain" description="Pyruvate kinase C-terminal" evidence="1">
    <location>
        <begin position="2"/>
        <end position="77"/>
    </location>
</feature>
<keyword evidence="2" id="KW-0808">Transferase</keyword>
<dbReference type="EC" id="2.7.1.40" evidence="2"/>
<dbReference type="Pfam" id="PF02887">
    <property type="entry name" value="PK_C"/>
    <property type="match status" value="1"/>
</dbReference>
<keyword evidence="2" id="KW-0418">Kinase</keyword>
<comment type="caution">
    <text evidence="2">The sequence shown here is derived from an EMBL/GenBank/DDBJ whole genome shotgun (WGS) entry which is preliminary data.</text>
</comment>
<sequence length="86" mass="9510">GIPIFALTRHQKTVQRLTLYRGVYPLQIAVEHNDHALMNKEMVSELLRRGVVSDGDIVIITKGDLETQGSTNALKIVTVGNMVEPV</sequence>
<dbReference type="GO" id="GO:0016301">
    <property type="term" value="F:kinase activity"/>
    <property type="evidence" value="ECO:0007669"/>
    <property type="project" value="UniProtKB-KW"/>
</dbReference>
<keyword evidence="2" id="KW-0670">Pyruvate</keyword>
<name>A0A7C1W9F5_9GAMM</name>